<dbReference type="Gene3D" id="3.40.630.30">
    <property type="match status" value="1"/>
</dbReference>
<gene>
    <name evidence="2" type="ORF">G7058_11040</name>
</gene>
<dbReference type="EMBL" id="CP049889">
    <property type="protein sequence ID" value="QIK52538.1"/>
    <property type="molecule type" value="Genomic_DNA"/>
</dbReference>
<dbReference type="InterPro" id="IPR000182">
    <property type="entry name" value="GNAT_dom"/>
</dbReference>
<keyword evidence="3" id="KW-1185">Reference proteome</keyword>
<evidence type="ECO:0000313" key="3">
    <source>
        <dbReference type="Proteomes" id="UP000501830"/>
    </source>
</evidence>
<dbReference type="SUPFAM" id="SSF55729">
    <property type="entry name" value="Acyl-CoA N-acyltransferases (Nat)"/>
    <property type="match status" value="1"/>
</dbReference>
<protein>
    <submittedName>
        <fullName evidence="2">N-acetyltransferase</fullName>
    </submittedName>
</protein>
<proteinExistence type="predicted"/>
<dbReference type="KEGG" id="jpo:G7058_11040"/>
<dbReference type="GO" id="GO:0016747">
    <property type="term" value="F:acyltransferase activity, transferring groups other than amino-acyl groups"/>
    <property type="evidence" value="ECO:0007669"/>
    <property type="project" value="InterPro"/>
</dbReference>
<name>A0A6G7WK22_9LACT</name>
<feature type="domain" description="N-acetyltransferase" evidence="1">
    <location>
        <begin position="31"/>
        <end position="107"/>
    </location>
</feature>
<dbReference type="AlphaFoldDB" id="A0A6G7WK22"/>
<dbReference type="GeneID" id="94553823"/>
<dbReference type="Pfam" id="PF00583">
    <property type="entry name" value="Acetyltransf_1"/>
    <property type="match status" value="1"/>
</dbReference>
<reference evidence="2 3" key="1">
    <citation type="journal article" date="2017" name="Int. J. Syst. Evol. Microbiol.">
        <title>Jeotgalibaca porci sp. nov. and Jeotgalibaca arthritidis sp. nov., isolated from pigs, and emended description of the genus Jeotgalibaca.</title>
        <authorList>
            <person name="Zamora L."/>
            <person name="Perez-Sancho M."/>
            <person name="Dominguez L."/>
            <person name="Fernandez-Garayzabal J.F."/>
            <person name="Vela A.I."/>
        </authorList>
    </citation>
    <scope>NUCLEOTIDE SEQUENCE [LARGE SCALE GENOMIC DNA]</scope>
    <source>
        <strain evidence="2 3">CCUG 69148</strain>
    </source>
</reference>
<evidence type="ECO:0000313" key="2">
    <source>
        <dbReference type="EMBL" id="QIK52538.1"/>
    </source>
</evidence>
<dbReference type="Proteomes" id="UP000501830">
    <property type="component" value="Chromosome"/>
</dbReference>
<keyword evidence="2" id="KW-0808">Transferase</keyword>
<evidence type="ECO:0000259" key="1">
    <source>
        <dbReference type="Pfam" id="PF00583"/>
    </source>
</evidence>
<dbReference type="RefSeq" id="WP_166063572.1">
    <property type="nucleotide sequence ID" value="NZ_CP049889.1"/>
</dbReference>
<organism evidence="2 3">
    <name type="scientific">Jeotgalibaca porci</name>
    <dbReference type="NCBI Taxonomy" id="1868793"/>
    <lineage>
        <taxon>Bacteria</taxon>
        <taxon>Bacillati</taxon>
        <taxon>Bacillota</taxon>
        <taxon>Bacilli</taxon>
        <taxon>Lactobacillales</taxon>
        <taxon>Carnobacteriaceae</taxon>
        <taxon>Jeotgalibaca</taxon>
    </lineage>
</organism>
<accession>A0A6G7WK22</accession>
<sequence>MLISYNQNYEKIAMGLLSYIADFKAVDRLLDEMESYIHSEDKRLYLWKDKETENIVGIIGLEYNDVVVLVRHLAINPSFRNEGIVYKTLDKLQSHFPDHAINGTLETAPLIAKWAQKMNETDNSGNQP</sequence>
<dbReference type="InterPro" id="IPR016181">
    <property type="entry name" value="Acyl_CoA_acyltransferase"/>
</dbReference>